<protein>
    <recommendedName>
        <fullName evidence="1">tRNA(Ile)-lysidine synthetase</fullName>
        <ecNumber evidence="1">6.3.4.19</ecNumber>
    </recommendedName>
</protein>
<dbReference type="InterPro" id="IPR012795">
    <property type="entry name" value="tRNA_Ile_lys_synt_N"/>
</dbReference>
<reference evidence="8" key="1">
    <citation type="submission" date="2018-05" db="EMBL/GenBank/DDBJ databases">
        <authorList>
            <person name="Lanie J.A."/>
            <person name="Ng W.-L."/>
            <person name="Kazmierczak K.M."/>
            <person name="Andrzejewski T.M."/>
            <person name="Davidsen T.M."/>
            <person name="Wayne K.J."/>
            <person name="Tettelin H."/>
            <person name="Glass J.I."/>
            <person name="Rusch D."/>
            <person name="Podicherti R."/>
            <person name="Tsui H.-C.T."/>
            <person name="Winkler M.E."/>
        </authorList>
    </citation>
    <scope>NUCLEOTIDE SEQUENCE</scope>
</reference>
<evidence type="ECO:0000256" key="1">
    <source>
        <dbReference type="ARBA" id="ARBA00013267"/>
    </source>
</evidence>
<dbReference type="AlphaFoldDB" id="A0A383CI42"/>
<dbReference type="GO" id="GO:0032267">
    <property type="term" value="F:tRNA(Ile)-lysidine synthase activity"/>
    <property type="evidence" value="ECO:0007669"/>
    <property type="project" value="UniProtKB-EC"/>
</dbReference>
<dbReference type="InterPro" id="IPR011063">
    <property type="entry name" value="TilS/TtcA_N"/>
</dbReference>
<evidence type="ECO:0000313" key="8">
    <source>
        <dbReference type="EMBL" id="SVE31258.1"/>
    </source>
</evidence>
<name>A0A383CI42_9ZZZZ</name>
<dbReference type="SUPFAM" id="SSF52402">
    <property type="entry name" value="Adenine nucleotide alpha hydrolases-like"/>
    <property type="match status" value="1"/>
</dbReference>
<feature type="non-terminal residue" evidence="8">
    <location>
        <position position="154"/>
    </location>
</feature>
<sequence length="154" mass="17032">MDYVEYKIRQALDCVVSSGDRILVAVSGGPDSVVMLNILNRLKTRSPNFSLAIAHLNHLARGVDSDSDAEFVLNMGDELKLRTFIERIDVAALSHGSKISFQETARNLRYDFLNRSLKEWEGDIIALGHNADDQVESIMINMLRGSGLLGLIGT</sequence>
<feature type="domain" description="tRNA(Ile)-lysidine/2-thiocytidine synthase N-terminal" evidence="7">
    <location>
        <begin position="22"/>
        <end position="153"/>
    </location>
</feature>
<comment type="catalytic activity">
    <reaction evidence="6">
        <text>cytidine(34) in tRNA(Ile2) + L-lysine + ATP = lysidine(34) in tRNA(Ile2) + AMP + diphosphate + H(+)</text>
        <dbReference type="Rhea" id="RHEA:43744"/>
        <dbReference type="Rhea" id="RHEA-COMP:10625"/>
        <dbReference type="Rhea" id="RHEA-COMP:10670"/>
        <dbReference type="ChEBI" id="CHEBI:15378"/>
        <dbReference type="ChEBI" id="CHEBI:30616"/>
        <dbReference type="ChEBI" id="CHEBI:32551"/>
        <dbReference type="ChEBI" id="CHEBI:33019"/>
        <dbReference type="ChEBI" id="CHEBI:82748"/>
        <dbReference type="ChEBI" id="CHEBI:83665"/>
        <dbReference type="ChEBI" id="CHEBI:456215"/>
        <dbReference type="EC" id="6.3.4.19"/>
    </reaction>
</comment>
<evidence type="ECO:0000256" key="2">
    <source>
        <dbReference type="ARBA" id="ARBA00022598"/>
    </source>
</evidence>
<keyword evidence="3" id="KW-0819">tRNA processing</keyword>
<dbReference type="GO" id="GO:0008033">
    <property type="term" value="P:tRNA processing"/>
    <property type="evidence" value="ECO:0007669"/>
    <property type="project" value="UniProtKB-KW"/>
</dbReference>
<evidence type="ECO:0000256" key="3">
    <source>
        <dbReference type="ARBA" id="ARBA00022694"/>
    </source>
</evidence>
<dbReference type="EMBL" id="UINC01208626">
    <property type="protein sequence ID" value="SVE31258.1"/>
    <property type="molecule type" value="Genomic_DNA"/>
</dbReference>
<organism evidence="8">
    <name type="scientific">marine metagenome</name>
    <dbReference type="NCBI Taxonomy" id="408172"/>
    <lineage>
        <taxon>unclassified sequences</taxon>
        <taxon>metagenomes</taxon>
        <taxon>ecological metagenomes</taxon>
    </lineage>
</organism>
<proteinExistence type="predicted"/>
<evidence type="ECO:0000259" key="7">
    <source>
        <dbReference type="Pfam" id="PF01171"/>
    </source>
</evidence>
<evidence type="ECO:0000256" key="4">
    <source>
        <dbReference type="ARBA" id="ARBA00022741"/>
    </source>
</evidence>
<keyword evidence="5" id="KW-0067">ATP-binding</keyword>
<dbReference type="Gene3D" id="3.40.50.620">
    <property type="entry name" value="HUPs"/>
    <property type="match status" value="1"/>
</dbReference>
<evidence type="ECO:0000256" key="6">
    <source>
        <dbReference type="ARBA" id="ARBA00048539"/>
    </source>
</evidence>
<dbReference type="PANTHER" id="PTHR43033:SF1">
    <property type="entry name" value="TRNA(ILE)-LYSIDINE SYNTHASE-RELATED"/>
    <property type="match status" value="1"/>
</dbReference>
<accession>A0A383CI42</accession>
<dbReference type="GO" id="GO:0005524">
    <property type="term" value="F:ATP binding"/>
    <property type="evidence" value="ECO:0007669"/>
    <property type="project" value="UniProtKB-KW"/>
</dbReference>
<dbReference type="EC" id="6.3.4.19" evidence="1"/>
<keyword evidence="2" id="KW-0436">Ligase</keyword>
<dbReference type="PANTHER" id="PTHR43033">
    <property type="entry name" value="TRNA(ILE)-LYSIDINE SYNTHASE-RELATED"/>
    <property type="match status" value="1"/>
</dbReference>
<dbReference type="InterPro" id="IPR012094">
    <property type="entry name" value="tRNA_Ile_lys_synt"/>
</dbReference>
<evidence type="ECO:0000256" key="5">
    <source>
        <dbReference type="ARBA" id="ARBA00022840"/>
    </source>
</evidence>
<gene>
    <name evidence="8" type="ORF">METZ01_LOCUS484112</name>
</gene>
<dbReference type="NCBIfam" id="TIGR02432">
    <property type="entry name" value="lysidine_TilS_N"/>
    <property type="match status" value="1"/>
</dbReference>
<dbReference type="Pfam" id="PF01171">
    <property type="entry name" value="ATP_bind_3"/>
    <property type="match status" value="1"/>
</dbReference>
<dbReference type="CDD" id="cd01992">
    <property type="entry name" value="TilS_N"/>
    <property type="match status" value="1"/>
</dbReference>
<keyword evidence="4" id="KW-0547">Nucleotide-binding</keyword>
<dbReference type="InterPro" id="IPR014729">
    <property type="entry name" value="Rossmann-like_a/b/a_fold"/>
</dbReference>